<evidence type="ECO:0000313" key="2">
    <source>
        <dbReference type="EMBL" id="KAG7393339.1"/>
    </source>
</evidence>
<dbReference type="AlphaFoldDB" id="A0A8T1WNQ0"/>
<reference evidence="2" key="1">
    <citation type="submission" date="2021-02" db="EMBL/GenBank/DDBJ databases">
        <authorList>
            <person name="Palmer J.M."/>
        </authorList>
    </citation>
    <scope>NUCLEOTIDE SEQUENCE</scope>
    <source>
        <strain evidence="2">SCRP734</strain>
    </source>
</reference>
<feature type="compositionally biased region" description="Basic and acidic residues" evidence="1">
    <location>
        <begin position="329"/>
        <end position="344"/>
    </location>
</feature>
<dbReference type="PANTHER" id="PTHR33324:SF2">
    <property type="entry name" value="MYB_SANT-LIKE DNA-BINDING DOMAIN-CONTAINING PROTEIN"/>
    <property type="match status" value="1"/>
</dbReference>
<evidence type="ECO:0000256" key="1">
    <source>
        <dbReference type="SAM" id="MobiDB-lite"/>
    </source>
</evidence>
<keyword evidence="3" id="KW-1185">Reference proteome</keyword>
<dbReference type="PANTHER" id="PTHR33324">
    <property type="entry name" value="EXPRESSED PROTEIN"/>
    <property type="match status" value="1"/>
</dbReference>
<sequence>MSTSENWEADGVGGGPSSLDLLLQWLAVPGNGTRWIKSAKDVDGTRAEVLTEVYSLFLCHGITHRTRDSINRNLWKFVRQVKEADEWLKRKGRSQFDLSEETRREVGKICPYYREMAHLFRVLPMVRTQRSRPKQNVKSENGDGEAGSIHEDLPVRHEPLARSQSENLQENAVNPRWDADAENGRPSSLDVLLEWLVVPGNAWRWYKATAIRDGSRHKLSTEVYELLLSHGITYRTISGIKTKLGEQNQQLVQAEKWLESRGLRRYSVGISENMEREVLKICPHYTKIAPLFQPQSSSKTTTSEVSSSEAQTTDAREDSEDVCNSDEVIPIRDDSSGVRADTERVRSDIQYQSRDYTSTKWNADSVGGGPSSLNLLLQWLADPGNSTRWTQAAGMKGVRVEVTKEIHEYFVSHGIKHRTCQSIYSKLGHLVQAFGKADKWLKRRGLRHFGLSKKMEREVVDICPDYREITPSLRTALSSAEVASQISSNNTTVAVAGSELGYQSNDDEIDIQGEFSDAYCGTSQDTDFTSSKWDSDAVDGRPSSLNVLLKWIVTPGNAVRWQEAARKTDGSRWELASEIYDLLLTHGIAYRTPGGTDSKLRALEEQFDKAENWLLSKGIRNFQDSLEAESVVLHLCPVYPMIVPVLRSAQRSAVASTPQTSPNMEIDVRFKPTVQKLALARLSGSKRTRSGPSQPTDVAEVNPVVVLEAEPEERREFFKLELQVKRDEAVLVRAKARKELLDMGLPLFDVDRLLPL</sequence>
<protein>
    <submittedName>
        <fullName evidence="2">Uncharacterized protein</fullName>
    </submittedName>
</protein>
<name>A0A8T1WNQ0_9STRA</name>
<organism evidence="2 3">
    <name type="scientific">Phytophthora pseudosyringae</name>
    <dbReference type="NCBI Taxonomy" id="221518"/>
    <lineage>
        <taxon>Eukaryota</taxon>
        <taxon>Sar</taxon>
        <taxon>Stramenopiles</taxon>
        <taxon>Oomycota</taxon>
        <taxon>Peronosporomycetes</taxon>
        <taxon>Peronosporales</taxon>
        <taxon>Peronosporaceae</taxon>
        <taxon>Phytophthora</taxon>
    </lineage>
</organism>
<accession>A0A8T1WNQ0</accession>
<comment type="caution">
    <text evidence="2">The sequence shown here is derived from an EMBL/GenBank/DDBJ whole genome shotgun (WGS) entry which is preliminary data.</text>
</comment>
<gene>
    <name evidence="2" type="ORF">PHYPSEUDO_009543</name>
</gene>
<feature type="compositionally biased region" description="Low complexity" evidence="1">
    <location>
        <begin position="296"/>
        <end position="313"/>
    </location>
</feature>
<dbReference type="Proteomes" id="UP000694044">
    <property type="component" value="Unassembled WGS sequence"/>
</dbReference>
<feature type="region of interest" description="Disordered" evidence="1">
    <location>
        <begin position="130"/>
        <end position="154"/>
    </location>
</feature>
<evidence type="ECO:0000313" key="3">
    <source>
        <dbReference type="Proteomes" id="UP000694044"/>
    </source>
</evidence>
<dbReference type="OrthoDB" id="94802at2759"/>
<dbReference type="EMBL" id="JAGDFM010000004">
    <property type="protein sequence ID" value="KAG7393339.1"/>
    <property type="molecule type" value="Genomic_DNA"/>
</dbReference>
<proteinExistence type="predicted"/>
<feature type="region of interest" description="Disordered" evidence="1">
    <location>
        <begin position="296"/>
        <end position="344"/>
    </location>
</feature>